<dbReference type="AlphaFoldDB" id="A0AAW1YLR8"/>
<sequence length="181" mass="20363">MSSSTSTRGIVRELFKSGPAQIMRMDLDEEFAFKVIRLGEFIINLVTGAKASMSSCLLMCFSPCIQEHTIDTLARVFSKFGTYKDLNENKTGYAFPDNENKLQSLVFPVAEEELSRLGHILRMTSSSLRNQASGNLRMIHMSAATKMISNVLVSGFAMSKHIFIQETIPEDIRRLRFHSCV</sequence>
<evidence type="ECO:0000313" key="2">
    <source>
        <dbReference type="Proteomes" id="UP001457282"/>
    </source>
</evidence>
<protein>
    <submittedName>
        <fullName evidence="1">Uncharacterized protein</fullName>
    </submittedName>
</protein>
<comment type="caution">
    <text evidence="1">The sequence shown here is derived from an EMBL/GenBank/DDBJ whole genome shotgun (WGS) entry which is preliminary data.</text>
</comment>
<name>A0AAW1YLR8_RUBAR</name>
<accession>A0AAW1YLR8</accession>
<organism evidence="1 2">
    <name type="scientific">Rubus argutus</name>
    <name type="common">Southern blackberry</name>
    <dbReference type="NCBI Taxonomy" id="59490"/>
    <lineage>
        <taxon>Eukaryota</taxon>
        <taxon>Viridiplantae</taxon>
        <taxon>Streptophyta</taxon>
        <taxon>Embryophyta</taxon>
        <taxon>Tracheophyta</taxon>
        <taxon>Spermatophyta</taxon>
        <taxon>Magnoliopsida</taxon>
        <taxon>eudicotyledons</taxon>
        <taxon>Gunneridae</taxon>
        <taxon>Pentapetalae</taxon>
        <taxon>rosids</taxon>
        <taxon>fabids</taxon>
        <taxon>Rosales</taxon>
        <taxon>Rosaceae</taxon>
        <taxon>Rosoideae</taxon>
        <taxon>Rosoideae incertae sedis</taxon>
        <taxon>Rubus</taxon>
    </lineage>
</organism>
<reference evidence="1 2" key="1">
    <citation type="journal article" date="2023" name="G3 (Bethesda)">
        <title>A chromosome-length genome assembly and annotation of blackberry (Rubus argutus, cv. 'Hillquist').</title>
        <authorList>
            <person name="Bruna T."/>
            <person name="Aryal R."/>
            <person name="Dudchenko O."/>
            <person name="Sargent D.J."/>
            <person name="Mead D."/>
            <person name="Buti M."/>
            <person name="Cavallini A."/>
            <person name="Hytonen T."/>
            <person name="Andres J."/>
            <person name="Pham M."/>
            <person name="Weisz D."/>
            <person name="Mascagni F."/>
            <person name="Usai G."/>
            <person name="Natali L."/>
            <person name="Bassil N."/>
            <person name="Fernandez G.E."/>
            <person name="Lomsadze A."/>
            <person name="Armour M."/>
            <person name="Olukolu B."/>
            <person name="Poorten T."/>
            <person name="Britton C."/>
            <person name="Davik J."/>
            <person name="Ashrafi H."/>
            <person name="Aiden E.L."/>
            <person name="Borodovsky M."/>
            <person name="Worthington M."/>
        </authorList>
    </citation>
    <scope>NUCLEOTIDE SEQUENCE [LARGE SCALE GENOMIC DNA]</scope>
    <source>
        <strain evidence="1">PI 553951</strain>
    </source>
</reference>
<gene>
    <name evidence="1" type="ORF">M0R45_005103</name>
</gene>
<evidence type="ECO:0000313" key="1">
    <source>
        <dbReference type="EMBL" id="KAK9949586.1"/>
    </source>
</evidence>
<dbReference type="Proteomes" id="UP001457282">
    <property type="component" value="Unassembled WGS sequence"/>
</dbReference>
<proteinExistence type="predicted"/>
<keyword evidence="2" id="KW-1185">Reference proteome</keyword>
<dbReference type="EMBL" id="JBEDUW010000001">
    <property type="protein sequence ID" value="KAK9949586.1"/>
    <property type="molecule type" value="Genomic_DNA"/>
</dbReference>